<keyword evidence="1" id="KW-0812">Transmembrane</keyword>
<dbReference type="Proteomes" id="UP000735302">
    <property type="component" value="Unassembled WGS sequence"/>
</dbReference>
<organism evidence="2 3">
    <name type="scientific">Plakobranchus ocellatus</name>
    <dbReference type="NCBI Taxonomy" id="259542"/>
    <lineage>
        <taxon>Eukaryota</taxon>
        <taxon>Metazoa</taxon>
        <taxon>Spiralia</taxon>
        <taxon>Lophotrochozoa</taxon>
        <taxon>Mollusca</taxon>
        <taxon>Gastropoda</taxon>
        <taxon>Heterobranchia</taxon>
        <taxon>Euthyneura</taxon>
        <taxon>Panpulmonata</taxon>
        <taxon>Sacoglossa</taxon>
        <taxon>Placobranchoidea</taxon>
        <taxon>Plakobranchidae</taxon>
        <taxon>Plakobranchus</taxon>
    </lineage>
</organism>
<evidence type="ECO:0000313" key="3">
    <source>
        <dbReference type="Proteomes" id="UP000735302"/>
    </source>
</evidence>
<gene>
    <name evidence="2" type="ORF">PoB_002716100</name>
</gene>
<feature type="transmembrane region" description="Helical" evidence="1">
    <location>
        <begin position="44"/>
        <end position="77"/>
    </location>
</feature>
<protein>
    <submittedName>
        <fullName evidence="2">Uncharacterized protein</fullName>
    </submittedName>
</protein>
<dbReference type="AlphaFoldDB" id="A0AAV3ZNK3"/>
<proteinExistence type="predicted"/>
<accession>A0AAV3ZNK3</accession>
<dbReference type="EMBL" id="BLXT01003136">
    <property type="protein sequence ID" value="GFO00656.1"/>
    <property type="molecule type" value="Genomic_DNA"/>
</dbReference>
<evidence type="ECO:0000256" key="1">
    <source>
        <dbReference type="SAM" id="Phobius"/>
    </source>
</evidence>
<reference evidence="2 3" key="1">
    <citation type="journal article" date="2021" name="Elife">
        <title>Chloroplast acquisition without the gene transfer in kleptoplastic sea slugs, Plakobranchus ocellatus.</title>
        <authorList>
            <person name="Maeda T."/>
            <person name="Takahashi S."/>
            <person name="Yoshida T."/>
            <person name="Shimamura S."/>
            <person name="Takaki Y."/>
            <person name="Nagai Y."/>
            <person name="Toyoda A."/>
            <person name="Suzuki Y."/>
            <person name="Arimoto A."/>
            <person name="Ishii H."/>
            <person name="Satoh N."/>
            <person name="Nishiyama T."/>
            <person name="Hasebe M."/>
            <person name="Maruyama T."/>
            <person name="Minagawa J."/>
            <person name="Obokata J."/>
            <person name="Shigenobu S."/>
        </authorList>
    </citation>
    <scope>NUCLEOTIDE SEQUENCE [LARGE SCALE GENOMIC DNA]</scope>
</reference>
<keyword evidence="1" id="KW-1133">Transmembrane helix</keyword>
<sequence>MIVLIARGLSSIFLKPSPHDTCRDVLEPWLGWAEDRHFHVPDTIPFYFVVVVVVGGGGGSGGGGVVGVTDVIVIIVAL</sequence>
<comment type="caution">
    <text evidence="2">The sequence shown here is derived from an EMBL/GenBank/DDBJ whole genome shotgun (WGS) entry which is preliminary data.</text>
</comment>
<keyword evidence="3" id="KW-1185">Reference proteome</keyword>
<evidence type="ECO:0000313" key="2">
    <source>
        <dbReference type="EMBL" id="GFO00656.1"/>
    </source>
</evidence>
<keyword evidence="1" id="KW-0472">Membrane</keyword>
<name>A0AAV3ZNK3_9GAST</name>